<name>S9ZBU6_9RHOO</name>
<dbReference type="STRING" id="1348657.M622_04595"/>
<evidence type="ECO:0008006" key="4">
    <source>
        <dbReference type="Google" id="ProtNLM"/>
    </source>
</evidence>
<gene>
    <name evidence="2" type="ORF">M622_04595</name>
</gene>
<keyword evidence="1" id="KW-0732">Signal</keyword>
<protein>
    <recommendedName>
        <fullName evidence="4">DUF1850 domain-containing protein</fullName>
    </recommendedName>
</protein>
<dbReference type="Proteomes" id="UP000015455">
    <property type="component" value="Unassembled WGS sequence"/>
</dbReference>
<dbReference type="Pfam" id="PF08905">
    <property type="entry name" value="DUF1850"/>
    <property type="match status" value="1"/>
</dbReference>
<comment type="caution">
    <text evidence="2">The sequence shown here is derived from an EMBL/GenBank/DDBJ whole genome shotgun (WGS) entry which is preliminary data.</text>
</comment>
<dbReference type="EMBL" id="ATJV01000070">
    <property type="protein sequence ID" value="EPZ14735.1"/>
    <property type="molecule type" value="Genomic_DNA"/>
</dbReference>
<dbReference type="RefSeq" id="WP_021250077.1">
    <property type="nucleotide sequence ID" value="NZ_ATJV01000070.1"/>
</dbReference>
<sequence>MMALCLVNTLAAVTLAAGDFTLAWMHSIERVRWEEVWRVDGGELVLDTVRVRGHAAGMEPAAAAVLRDGVWEWHPHTRHALLRLTRSPYTADYEWCEGEAPCVPMSALIASDGGVTELRVCPAADPR</sequence>
<dbReference type="InterPro" id="IPR015001">
    <property type="entry name" value="DUF1850"/>
</dbReference>
<evidence type="ECO:0000313" key="3">
    <source>
        <dbReference type="Proteomes" id="UP000015455"/>
    </source>
</evidence>
<evidence type="ECO:0000256" key="1">
    <source>
        <dbReference type="SAM" id="SignalP"/>
    </source>
</evidence>
<accession>S9ZBU6</accession>
<feature type="signal peptide" evidence="1">
    <location>
        <begin position="1"/>
        <end position="16"/>
    </location>
</feature>
<dbReference type="eggNOG" id="COG4729">
    <property type="taxonomic scope" value="Bacteria"/>
</dbReference>
<feature type="chain" id="PRO_5004560806" description="DUF1850 domain-containing protein" evidence="1">
    <location>
        <begin position="17"/>
        <end position="127"/>
    </location>
</feature>
<reference evidence="2 3" key="1">
    <citation type="submission" date="2013-06" db="EMBL/GenBank/DDBJ databases">
        <title>Draft genome sequence of Thauera terpenica.</title>
        <authorList>
            <person name="Liu B."/>
            <person name="Frostegard A.H."/>
            <person name="Shapleigh J.P."/>
        </authorList>
    </citation>
    <scope>NUCLEOTIDE SEQUENCE [LARGE SCALE GENOMIC DNA]</scope>
    <source>
        <strain evidence="2 3">58Eu</strain>
    </source>
</reference>
<organism evidence="2 3">
    <name type="scientific">Thauera terpenica 58Eu</name>
    <dbReference type="NCBI Taxonomy" id="1348657"/>
    <lineage>
        <taxon>Bacteria</taxon>
        <taxon>Pseudomonadati</taxon>
        <taxon>Pseudomonadota</taxon>
        <taxon>Betaproteobacteria</taxon>
        <taxon>Rhodocyclales</taxon>
        <taxon>Zoogloeaceae</taxon>
        <taxon>Thauera</taxon>
    </lineage>
</organism>
<keyword evidence="3" id="KW-1185">Reference proteome</keyword>
<evidence type="ECO:0000313" key="2">
    <source>
        <dbReference type="EMBL" id="EPZ14735.1"/>
    </source>
</evidence>
<proteinExistence type="predicted"/>
<dbReference type="AlphaFoldDB" id="S9ZBU6"/>
<dbReference type="PATRIC" id="fig|1348657.5.peg.2675"/>